<evidence type="ECO:0000256" key="3">
    <source>
        <dbReference type="ARBA" id="ARBA00022853"/>
    </source>
</evidence>
<feature type="compositionally biased region" description="Basic and acidic residues" evidence="10">
    <location>
        <begin position="525"/>
        <end position="551"/>
    </location>
</feature>
<evidence type="ECO:0000313" key="13">
    <source>
        <dbReference type="Proteomes" id="UP001158576"/>
    </source>
</evidence>
<dbReference type="Gene3D" id="3.30.40.10">
    <property type="entry name" value="Zinc/RING finger domain, C3HC4 (zinc finger)"/>
    <property type="match status" value="1"/>
</dbReference>
<name>A0ABN7TBZ6_OIKDI</name>
<keyword evidence="2" id="KW-0479">Metal-binding</keyword>
<feature type="region of interest" description="Disordered" evidence="10">
    <location>
        <begin position="525"/>
        <end position="640"/>
    </location>
</feature>
<dbReference type="Gene3D" id="2.60.120.650">
    <property type="entry name" value="Cupin"/>
    <property type="match status" value="1"/>
</dbReference>
<keyword evidence="7" id="KW-0805">Transcription regulation</keyword>
<feature type="domain" description="JmjC" evidence="11">
    <location>
        <begin position="256"/>
        <end position="418"/>
    </location>
</feature>
<evidence type="ECO:0000256" key="4">
    <source>
        <dbReference type="ARBA" id="ARBA00022964"/>
    </source>
</evidence>
<evidence type="ECO:0000256" key="7">
    <source>
        <dbReference type="ARBA" id="ARBA00023015"/>
    </source>
</evidence>
<feature type="compositionally biased region" description="Basic and acidic residues" evidence="10">
    <location>
        <begin position="558"/>
        <end position="577"/>
    </location>
</feature>
<evidence type="ECO:0000256" key="9">
    <source>
        <dbReference type="ARBA" id="ARBA00023242"/>
    </source>
</evidence>
<dbReference type="Proteomes" id="UP001158576">
    <property type="component" value="Chromosome 2"/>
</dbReference>
<comment type="subcellular location">
    <subcellularLocation>
        <location evidence="1">Nucleus</location>
    </subcellularLocation>
</comment>
<evidence type="ECO:0000256" key="10">
    <source>
        <dbReference type="SAM" id="MobiDB-lite"/>
    </source>
</evidence>
<evidence type="ECO:0000313" key="12">
    <source>
        <dbReference type="EMBL" id="CAG5113665.1"/>
    </source>
</evidence>
<dbReference type="InterPro" id="IPR013083">
    <property type="entry name" value="Znf_RING/FYVE/PHD"/>
</dbReference>
<dbReference type="Pfam" id="PF02373">
    <property type="entry name" value="JmjC"/>
    <property type="match status" value="1"/>
</dbReference>
<sequence>MTESEDEPLKCEEEDCCFHKDDPNYDPEDGERYPSVQCDGCNIWCHPVCENFFDAETSHFDAFFCSNCLDEEDMDGTAREITYRKPLYPSLQDPFYHGGLKVGDDGKVFHGKTEVIESGTEMFVQKLKEKAQSYEDGREKFSVGDRFINKEWLDDNGFDEPIFYPSGNTPNGLEIRNSERMTINYVREMLGDDYPISYFDCQTQKEFRTTLLRYYNYFEDKEVREDGTHARFLQNKLINKRYNVISIEFSDEKLADYVDIPMLYRRISWQSLVPKDPIKKYETPPKMGKYVLIGPEGSYTDWHIDMAGSSVWYHIVSGGKLFILVAPTEENLDKYRDWESHDAKIRRRTSFLEWCEKEKNPIPSEDICRMELHPGDTMLVPGGWIHCVVTTKDSLVFGGNILHTMGARMQSKCVQMESEADIPEKNTYTNFFFKNLMWYAGKQVSRELQEANNSRKIFSEKKILEANHIYAVLSKGKKALDTIPSDIAPDDFLKKFKNRLKMQKKIAKDEPPDLTPFKEPEFAEIGTERLENGEKFEKKTANKRSRGDKSRRMQALVKMEKENGHVKQEKNDERYLPEEEFSDDEIPAEDDDFKKEPSPPPKKHAPEKHTKVKKKSSRKKTAAQVKGERFASHCKKLKQK</sequence>
<dbReference type="SUPFAM" id="SSF57903">
    <property type="entry name" value="FYVE/PHD zinc finger"/>
    <property type="match status" value="1"/>
</dbReference>
<dbReference type="InterPro" id="IPR050690">
    <property type="entry name" value="JHDM1_Histone_Demethylase"/>
</dbReference>
<protein>
    <submittedName>
        <fullName evidence="12">Oidioi.mRNA.OKI2018_I69.chr2.g7755.t1.cds</fullName>
    </submittedName>
</protein>
<evidence type="ECO:0000256" key="5">
    <source>
        <dbReference type="ARBA" id="ARBA00023002"/>
    </source>
</evidence>
<feature type="compositionally biased region" description="Acidic residues" evidence="10">
    <location>
        <begin position="578"/>
        <end position="591"/>
    </location>
</feature>
<keyword evidence="3" id="KW-0156">Chromatin regulator</keyword>
<keyword evidence="5" id="KW-0560">Oxidoreductase</keyword>
<keyword evidence="8" id="KW-0804">Transcription</keyword>
<reference evidence="12 13" key="1">
    <citation type="submission" date="2021-04" db="EMBL/GenBank/DDBJ databases">
        <authorList>
            <person name="Bliznina A."/>
        </authorList>
    </citation>
    <scope>NUCLEOTIDE SEQUENCE [LARGE SCALE GENOMIC DNA]</scope>
</reference>
<dbReference type="SUPFAM" id="SSF51197">
    <property type="entry name" value="Clavaminate synthase-like"/>
    <property type="match status" value="1"/>
</dbReference>
<proteinExistence type="predicted"/>
<dbReference type="PROSITE" id="PS51184">
    <property type="entry name" value="JMJC"/>
    <property type="match status" value="1"/>
</dbReference>
<dbReference type="SMART" id="SM00558">
    <property type="entry name" value="JmjC"/>
    <property type="match status" value="1"/>
</dbReference>
<dbReference type="PANTHER" id="PTHR23123">
    <property type="entry name" value="PHD/F-BOX CONTAINING PROTEIN"/>
    <property type="match status" value="1"/>
</dbReference>
<keyword evidence="9" id="KW-0539">Nucleus</keyword>
<keyword evidence="13" id="KW-1185">Reference proteome</keyword>
<organism evidence="12 13">
    <name type="scientific">Oikopleura dioica</name>
    <name type="common">Tunicate</name>
    <dbReference type="NCBI Taxonomy" id="34765"/>
    <lineage>
        <taxon>Eukaryota</taxon>
        <taxon>Metazoa</taxon>
        <taxon>Chordata</taxon>
        <taxon>Tunicata</taxon>
        <taxon>Appendicularia</taxon>
        <taxon>Copelata</taxon>
        <taxon>Oikopleuridae</taxon>
        <taxon>Oikopleura</taxon>
    </lineage>
</organism>
<gene>
    <name evidence="12" type="ORF">OKIOD_LOCUS16520</name>
</gene>
<dbReference type="InterPro" id="IPR011011">
    <property type="entry name" value="Znf_FYVE_PHD"/>
</dbReference>
<evidence type="ECO:0000256" key="8">
    <source>
        <dbReference type="ARBA" id="ARBA00023163"/>
    </source>
</evidence>
<dbReference type="EMBL" id="OU015567">
    <property type="protein sequence ID" value="CAG5113665.1"/>
    <property type="molecule type" value="Genomic_DNA"/>
</dbReference>
<keyword evidence="6" id="KW-0408">Iron</keyword>
<dbReference type="CDD" id="cd15517">
    <property type="entry name" value="PHD_TCF19_like"/>
    <property type="match status" value="1"/>
</dbReference>
<evidence type="ECO:0000256" key="2">
    <source>
        <dbReference type="ARBA" id="ARBA00022723"/>
    </source>
</evidence>
<evidence type="ECO:0000256" key="1">
    <source>
        <dbReference type="ARBA" id="ARBA00004123"/>
    </source>
</evidence>
<evidence type="ECO:0000256" key="6">
    <source>
        <dbReference type="ARBA" id="ARBA00023004"/>
    </source>
</evidence>
<feature type="compositionally biased region" description="Basic residues" evidence="10">
    <location>
        <begin position="601"/>
        <end position="621"/>
    </location>
</feature>
<evidence type="ECO:0000259" key="11">
    <source>
        <dbReference type="PROSITE" id="PS51184"/>
    </source>
</evidence>
<accession>A0ABN7TBZ6</accession>
<keyword evidence="4" id="KW-0223">Dioxygenase</keyword>
<dbReference type="InterPro" id="IPR003347">
    <property type="entry name" value="JmjC_dom"/>
</dbReference>